<dbReference type="PANTHER" id="PTHR33755:SF6">
    <property type="entry name" value="PLASMID STABILIZATION SYSTEM PROTEIN"/>
    <property type="match status" value="1"/>
</dbReference>
<keyword evidence="4" id="KW-1185">Reference proteome</keyword>
<dbReference type="Gene3D" id="3.30.2310.20">
    <property type="entry name" value="RelE-like"/>
    <property type="match status" value="1"/>
</dbReference>
<gene>
    <name evidence="3" type="ORF">OH818_09760</name>
</gene>
<sequence>MNIVFLPRARADLGWFRRYYEQIFPDGALKARDQFQKTLQTLRDHPLAGRKGEENTREFVLGRTPFILIYVVREDRIEIIRVWDQRAERSSEWP</sequence>
<dbReference type="Proteomes" id="UP001164020">
    <property type="component" value="Chromosome"/>
</dbReference>
<evidence type="ECO:0000256" key="1">
    <source>
        <dbReference type="ARBA" id="ARBA00006226"/>
    </source>
</evidence>
<dbReference type="InterPro" id="IPR035093">
    <property type="entry name" value="RelE/ParE_toxin_dom_sf"/>
</dbReference>
<dbReference type="PANTHER" id="PTHR33755">
    <property type="entry name" value="TOXIN PARE1-RELATED"/>
    <property type="match status" value="1"/>
</dbReference>
<dbReference type="EMBL" id="CP114029">
    <property type="protein sequence ID" value="WAP70334.1"/>
    <property type="molecule type" value="Genomic_DNA"/>
</dbReference>
<accession>A0ABY7C2L5</accession>
<dbReference type="InterPro" id="IPR007712">
    <property type="entry name" value="RelE/ParE_toxin"/>
</dbReference>
<evidence type="ECO:0000256" key="2">
    <source>
        <dbReference type="ARBA" id="ARBA00022649"/>
    </source>
</evidence>
<dbReference type="Pfam" id="PF05016">
    <property type="entry name" value="ParE_toxin"/>
    <property type="match status" value="1"/>
</dbReference>
<dbReference type="InterPro" id="IPR051803">
    <property type="entry name" value="TA_system_RelE-like_toxin"/>
</dbReference>
<evidence type="ECO:0000313" key="4">
    <source>
        <dbReference type="Proteomes" id="UP001164020"/>
    </source>
</evidence>
<reference evidence="3" key="1">
    <citation type="submission" date="2022-12" db="EMBL/GenBank/DDBJ databases">
        <title>Jiella pelagia sp. nov., isolated from phosphonate enriched culture of Northwest Pacific surface seawater.</title>
        <authorList>
            <person name="Shin D.Y."/>
            <person name="Hwang C.Y."/>
        </authorList>
    </citation>
    <scope>NUCLEOTIDE SEQUENCE</scope>
    <source>
        <strain evidence="3">HL-NP1</strain>
    </source>
</reference>
<name>A0ABY7C2L5_9HYPH</name>
<protein>
    <submittedName>
        <fullName evidence="3">Type II toxin-antitoxin system RelE/ParE family toxin</fullName>
    </submittedName>
</protein>
<keyword evidence="2" id="KW-1277">Toxin-antitoxin system</keyword>
<dbReference type="RefSeq" id="WP_268882804.1">
    <property type="nucleotide sequence ID" value="NZ_CP114029.1"/>
</dbReference>
<evidence type="ECO:0000313" key="3">
    <source>
        <dbReference type="EMBL" id="WAP70334.1"/>
    </source>
</evidence>
<comment type="similarity">
    <text evidence="1">Belongs to the RelE toxin family.</text>
</comment>
<organism evidence="3 4">
    <name type="scientific">Jiella pelagia</name>
    <dbReference type="NCBI Taxonomy" id="2986949"/>
    <lineage>
        <taxon>Bacteria</taxon>
        <taxon>Pseudomonadati</taxon>
        <taxon>Pseudomonadota</taxon>
        <taxon>Alphaproteobacteria</taxon>
        <taxon>Hyphomicrobiales</taxon>
        <taxon>Aurantimonadaceae</taxon>
        <taxon>Jiella</taxon>
    </lineage>
</organism>
<proteinExistence type="inferred from homology"/>